<dbReference type="EMBL" id="ML178867">
    <property type="protein sequence ID" value="TFK96072.1"/>
    <property type="molecule type" value="Genomic_DNA"/>
</dbReference>
<proteinExistence type="predicted"/>
<organism evidence="2 3">
    <name type="scientific">Pterulicium gracile</name>
    <dbReference type="NCBI Taxonomy" id="1884261"/>
    <lineage>
        <taxon>Eukaryota</taxon>
        <taxon>Fungi</taxon>
        <taxon>Dikarya</taxon>
        <taxon>Basidiomycota</taxon>
        <taxon>Agaricomycotina</taxon>
        <taxon>Agaricomycetes</taxon>
        <taxon>Agaricomycetidae</taxon>
        <taxon>Agaricales</taxon>
        <taxon>Pleurotineae</taxon>
        <taxon>Pterulaceae</taxon>
        <taxon>Pterulicium</taxon>
    </lineage>
</organism>
<name>A0A5C3Q265_9AGAR</name>
<accession>A0A5C3Q265</accession>
<protein>
    <submittedName>
        <fullName evidence="2">Uncharacterized protein</fullName>
    </submittedName>
</protein>
<keyword evidence="1" id="KW-0732">Signal</keyword>
<gene>
    <name evidence="2" type="ORF">BDV98DRAFT_586610</name>
</gene>
<reference evidence="2 3" key="1">
    <citation type="journal article" date="2019" name="Nat. Ecol. Evol.">
        <title>Megaphylogeny resolves global patterns of mushroom evolution.</title>
        <authorList>
            <person name="Varga T."/>
            <person name="Krizsan K."/>
            <person name="Foldi C."/>
            <person name="Dima B."/>
            <person name="Sanchez-Garcia M."/>
            <person name="Sanchez-Ramirez S."/>
            <person name="Szollosi G.J."/>
            <person name="Szarkandi J.G."/>
            <person name="Papp V."/>
            <person name="Albert L."/>
            <person name="Andreopoulos W."/>
            <person name="Angelini C."/>
            <person name="Antonin V."/>
            <person name="Barry K.W."/>
            <person name="Bougher N.L."/>
            <person name="Buchanan P."/>
            <person name="Buyck B."/>
            <person name="Bense V."/>
            <person name="Catcheside P."/>
            <person name="Chovatia M."/>
            <person name="Cooper J."/>
            <person name="Damon W."/>
            <person name="Desjardin D."/>
            <person name="Finy P."/>
            <person name="Geml J."/>
            <person name="Haridas S."/>
            <person name="Hughes K."/>
            <person name="Justo A."/>
            <person name="Karasinski D."/>
            <person name="Kautmanova I."/>
            <person name="Kiss B."/>
            <person name="Kocsube S."/>
            <person name="Kotiranta H."/>
            <person name="LaButti K.M."/>
            <person name="Lechner B.E."/>
            <person name="Liimatainen K."/>
            <person name="Lipzen A."/>
            <person name="Lukacs Z."/>
            <person name="Mihaltcheva S."/>
            <person name="Morgado L.N."/>
            <person name="Niskanen T."/>
            <person name="Noordeloos M.E."/>
            <person name="Ohm R.A."/>
            <person name="Ortiz-Santana B."/>
            <person name="Ovrebo C."/>
            <person name="Racz N."/>
            <person name="Riley R."/>
            <person name="Savchenko A."/>
            <person name="Shiryaev A."/>
            <person name="Soop K."/>
            <person name="Spirin V."/>
            <person name="Szebenyi C."/>
            <person name="Tomsovsky M."/>
            <person name="Tulloss R.E."/>
            <person name="Uehling J."/>
            <person name="Grigoriev I.V."/>
            <person name="Vagvolgyi C."/>
            <person name="Papp T."/>
            <person name="Martin F.M."/>
            <person name="Miettinen O."/>
            <person name="Hibbett D.S."/>
            <person name="Nagy L.G."/>
        </authorList>
    </citation>
    <scope>NUCLEOTIDE SEQUENCE [LARGE SCALE GENOMIC DNA]</scope>
    <source>
        <strain evidence="2 3">CBS 309.79</strain>
    </source>
</reference>
<evidence type="ECO:0000313" key="3">
    <source>
        <dbReference type="Proteomes" id="UP000305067"/>
    </source>
</evidence>
<feature type="signal peptide" evidence="1">
    <location>
        <begin position="1"/>
        <end position="21"/>
    </location>
</feature>
<evidence type="ECO:0000256" key="1">
    <source>
        <dbReference type="SAM" id="SignalP"/>
    </source>
</evidence>
<dbReference type="OrthoDB" id="2828670at2759"/>
<evidence type="ECO:0000313" key="2">
    <source>
        <dbReference type="EMBL" id="TFK96072.1"/>
    </source>
</evidence>
<feature type="chain" id="PRO_5022743477" evidence="1">
    <location>
        <begin position="22"/>
        <end position="136"/>
    </location>
</feature>
<sequence length="136" mass="14389">MKFIAASALALNLILCTGATALPRQGNISNRPTCGTTGDAVLADCRKLLDNWPAFPDWNPTCHYGVNKAWNPVCEGGCCVYTDWDGALWADVKNAVSNLMGCASEEKNAINGVISVVDSGRVCVGDRAACGDCFED</sequence>
<keyword evidence="3" id="KW-1185">Reference proteome</keyword>
<dbReference type="AlphaFoldDB" id="A0A5C3Q265"/>
<dbReference type="Proteomes" id="UP000305067">
    <property type="component" value="Unassembled WGS sequence"/>
</dbReference>